<dbReference type="EMBL" id="CP002738">
    <property type="protein sequence ID" value="AEG00668.1"/>
    <property type="molecule type" value="Genomic_DNA"/>
</dbReference>
<reference key="2">
    <citation type="submission" date="2011-05" db="EMBL/GenBank/DDBJ databases">
        <title>Complete genome sequence of the aerobic marine methanotroph Methylomonas methanica MC09.</title>
        <authorList>
            <person name="Boden R."/>
            <person name="Cunliffe M."/>
            <person name="Scanlan J."/>
            <person name="Moussard H."/>
            <person name="Kits K.D."/>
            <person name="Klotz M."/>
            <person name="Jetten M."/>
            <person name="Vuilleumier S."/>
            <person name="Han J."/>
            <person name="Peters L."/>
            <person name="Mikhailova N."/>
            <person name="Teshima H."/>
            <person name="Tapia R."/>
            <person name="Kyrpides N."/>
            <person name="Ivanova N."/>
            <person name="Pagani I."/>
            <person name="Cheng J.-F."/>
            <person name="Goodwin L."/>
            <person name="Han C."/>
            <person name="Hauser L."/>
            <person name="Land M."/>
            <person name="Lapidus A."/>
            <person name="Lucas S."/>
            <person name="Pitluck S."/>
            <person name="Woyke T."/>
            <person name="Stein L.Y."/>
            <person name="Murrell C."/>
        </authorList>
    </citation>
    <scope>NUCLEOTIDE SEQUENCE</scope>
    <source>
        <strain>MC09</strain>
    </source>
</reference>
<gene>
    <name evidence="1" type="ordered locus">Metme_2264</name>
</gene>
<dbReference type="AlphaFoldDB" id="G0A7J8"/>
<evidence type="ECO:0000313" key="1">
    <source>
        <dbReference type="EMBL" id="AEG00668.1"/>
    </source>
</evidence>
<reference evidence="2" key="3">
    <citation type="submission" date="2011-05" db="EMBL/GenBank/DDBJ databases">
        <title>Complete sequence of Methylomonas methanica MC09.</title>
        <authorList>
            <consortium name="US DOE Joint Genome Institute"/>
            <person name="Lucas S."/>
            <person name="Han J."/>
            <person name="Lapidus A."/>
            <person name="Cheng J.-F."/>
            <person name="Goodwin L."/>
            <person name="Pitluck S."/>
            <person name="Peters L."/>
            <person name="Mikhailova N."/>
            <person name="Teshima H."/>
            <person name="Han C."/>
            <person name="Tapia R."/>
            <person name="Land M."/>
            <person name="Hauser L."/>
            <person name="Kyrpides N."/>
            <person name="Ivanova N."/>
            <person name="Pagani I."/>
            <person name="Stein L."/>
            <person name="Woyke T."/>
        </authorList>
    </citation>
    <scope>NUCLEOTIDE SEQUENCE [LARGE SCALE GENOMIC DNA]</scope>
    <source>
        <strain evidence="2">MC09</strain>
    </source>
</reference>
<dbReference type="RefSeq" id="WP_013818909.1">
    <property type="nucleotide sequence ID" value="NC_015572.1"/>
</dbReference>
<protein>
    <submittedName>
        <fullName evidence="1">Uncharacterized protein</fullName>
    </submittedName>
</protein>
<dbReference type="OrthoDB" id="9969680at2"/>
<proteinExistence type="predicted"/>
<keyword evidence="2" id="KW-1185">Reference proteome</keyword>
<dbReference type="KEGG" id="mmt:Metme_2264"/>
<sequence length="58" mass="6898">MSLKTRLVKLEQKTKKNELVLICVNNGESNEEAYKRCFPNEKLNFKNMYYINEIDAKL</sequence>
<dbReference type="Proteomes" id="UP000008888">
    <property type="component" value="Chromosome"/>
</dbReference>
<organism evidence="1 2">
    <name type="scientific">Methylomonas methanica (strain DSM 25384 / MC09)</name>
    <dbReference type="NCBI Taxonomy" id="857087"/>
    <lineage>
        <taxon>Bacteria</taxon>
        <taxon>Pseudomonadati</taxon>
        <taxon>Pseudomonadota</taxon>
        <taxon>Gammaproteobacteria</taxon>
        <taxon>Methylococcales</taxon>
        <taxon>Methylococcaceae</taxon>
        <taxon>Methylomonas</taxon>
    </lineage>
</organism>
<name>G0A7J8_METMM</name>
<accession>G0A7J8</accession>
<evidence type="ECO:0000313" key="2">
    <source>
        <dbReference type="Proteomes" id="UP000008888"/>
    </source>
</evidence>
<reference evidence="1 2" key="1">
    <citation type="journal article" date="2011" name="J. Bacteriol.">
        <title>Complete Genome Sequence of the Aerobic Marine Methanotroph Methylomonas methanica MC09.</title>
        <authorList>
            <person name="Boden R."/>
            <person name="Cunliffe M."/>
            <person name="Scanlan J."/>
            <person name="Moussard H."/>
            <person name="Kits K.D."/>
            <person name="Klotz M.G."/>
            <person name="Jetten M.S."/>
            <person name="Vuilleumier S."/>
            <person name="Han J."/>
            <person name="Peters L."/>
            <person name="Mikhailova N."/>
            <person name="Teshima H."/>
            <person name="Tapia R."/>
            <person name="Kyrpides N."/>
            <person name="Ivanova N."/>
            <person name="Pagani I."/>
            <person name="Cheng J.F."/>
            <person name="Goodwin L."/>
            <person name="Han C."/>
            <person name="Hauser L."/>
            <person name="Land M.L."/>
            <person name="Lapidus A."/>
            <person name="Lucas S."/>
            <person name="Pitluck S."/>
            <person name="Woyke T."/>
            <person name="Stein L."/>
            <person name="Murrell J.C."/>
        </authorList>
    </citation>
    <scope>NUCLEOTIDE SEQUENCE [LARGE SCALE GENOMIC DNA]</scope>
    <source>
        <strain evidence="1 2">MC09</strain>
    </source>
</reference>
<dbReference type="HOGENOM" id="CLU_2974270_0_0_6"/>